<dbReference type="Gene3D" id="3.40.50.20">
    <property type="match status" value="1"/>
</dbReference>
<dbReference type="GO" id="GO:0046872">
    <property type="term" value="F:metal ion binding"/>
    <property type="evidence" value="ECO:0007669"/>
    <property type="project" value="InterPro"/>
</dbReference>
<feature type="domain" description="ATP-grasp" evidence="7">
    <location>
        <begin position="107"/>
        <end position="304"/>
    </location>
</feature>
<feature type="binding site" evidence="5">
    <location>
        <position position="103"/>
    </location>
    <ligand>
        <name>ATP</name>
        <dbReference type="ChEBI" id="CHEBI:30616"/>
    </ligand>
</feature>
<dbReference type="SUPFAM" id="SSF56059">
    <property type="entry name" value="Glutathione synthetase ATP-binding domain-like"/>
    <property type="match status" value="1"/>
</dbReference>
<dbReference type="InterPro" id="IPR005875">
    <property type="entry name" value="PurK"/>
</dbReference>
<comment type="subunit">
    <text evidence="5 6">Homodimer.</text>
</comment>
<evidence type="ECO:0000256" key="6">
    <source>
        <dbReference type="RuleBase" id="RU361200"/>
    </source>
</evidence>
<keyword evidence="2 5" id="KW-0547">Nucleotide-binding</keyword>
<evidence type="ECO:0000256" key="3">
    <source>
        <dbReference type="ARBA" id="ARBA00022755"/>
    </source>
</evidence>
<dbReference type="InterPro" id="IPR003135">
    <property type="entry name" value="ATP-grasp_carboxylate-amine"/>
</dbReference>
<dbReference type="Gene3D" id="3.30.470.20">
    <property type="entry name" value="ATP-grasp fold, B domain"/>
    <property type="match status" value="1"/>
</dbReference>
<keyword evidence="4 5" id="KW-0067">ATP-binding</keyword>
<dbReference type="InterPro" id="IPR040686">
    <property type="entry name" value="PurK_C"/>
</dbReference>
<evidence type="ECO:0000259" key="7">
    <source>
        <dbReference type="PROSITE" id="PS50975"/>
    </source>
</evidence>
<dbReference type="NCBIfam" id="TIGR01161">
    <property type="entry name" value="purK"/>
    <property type="match status" value="1"/>
</dbReference>
<sequence length="390" mass="41002">MGTPKIAVIGGGQLARMMAPVAGELGVHLRALVESETGSAAQVLVDAPVGAASDPEAIRSLIAGMDVLTFEHEHVPHDLLHQLVAEGVAVHPGPHALASAQDKIVMRQRLTELGVPCPNWRALSRDTEQASAELDSFIAEFGPEVVVKTSRGGYDGKGVRIVSLAADVTDWFAGVAQGGPTLLVEEKVPFARELAVLVARRPSGQVVTWPVVESIQRDGVCSEVIAPAPNLDDETAAHARSIATKIAVGLDVTGVLAVEMFEVVTPDGPQILINELAMRPHNSGHWTITGSVTSQFEQHLRAVLDLPLGSTATTAPWTVMANVLGSSLETVTDALPEVLKQFPHAKVNLYGKDVRPGRKLGHVNVSGSDLDQTLAQATAAAAIVRGESAN</sequence>
<dbReference type="InterPro" id="IPR016185">
    <property type="entry name" value="PreATP-grasp_dom_sf"/>
</dbReference>
<dbReference type="SUPFAM" id="SSF52440">
    <property type="entry name" value="PreATP-grasp domain"/>
    <property type="match status" value="1"/>
</dbReference>
<evidence type="ECO:0000256" key="1">
    <source>
        <dbReference type="ARBA" id="ARBA00022598"/>
    </source>
</evidence>
<evidence type="ECO:0000256" key="5">
    <source>
        <dbReference type="HAMAP-Rule" id="MF_01928"/>
    </source>
</evidence>
<dbReference type="EMBL" id="CP146203">
    <property type="protein sequence ID" value="XBH21960.1"/>
    <property type="molecule type" value="Genomic_DNA"/>
</dbReference>
<dbReference type="InterPro" id="IPR011054">
    <property type="entry name" value="Rudment_hybrid_motif"/>
</dbReference>
<comment type="function">
    <text evidence="6">Catalyzes the ATP-dependent conversion of 5-aminoimidazole ribonucleotide (AIR) and HCO(3)- to N5-carboxyaminoimidazole ribonucleotide (N5-CAIR).</text>
</comment>
<dbReference type="FunFam" id="3.30.470.20:FF:000029">
    <property type="entry name" value="N5-carboxyaminoimidazole ribonucleotide synthase"/>
    <property type="match status" value="1"/>
</dbReference>
<dbReference type="AlphaFoldDB" id="A0AAU7DXF8"/>
<feature type="binding site" evidence="5">
    <location>
        <position position="193"/>
    </location>
    <ligand>
        <name>ATP</name>
        <dbReference type="ChEBI" id="CHEBI:30616"/>
    </ligand>
</feature>
<dbReference type="PANTHER" id="PTHR11609:SF5">
    <property type="entry name" value="PHOSPHORIBOSYLAMINOIMIDAZOLE CARBOXYLASE"/>
    <property type="match status" value="1"/>
</dbReference>
<organism evidence="8">
    <name type="scientific">Jonesiaceae bacterium BS-20</name>
    <dbReference type="NCBI Taxonomy" id="3120821"/>
    <lineage>
        <taxon>Bacteria</taxon>
        <taxon>Bacillati</taxon>
        <taxon>Actinomycetota</taxon>
        <taxon>Actinomycetes</taxon>
        <taxon>Micrococcales</taxon>
        <taxon>Jonesiaceae</taxon>
    </lineage>
</organism>
<dbReference type="EC" id="6.3.4.18" evidence="5 6"/>
<dbReference type="GO" id="GO:0006189">
    <property type="term" value="P:'de novo' IMP biosynthetic process"/>
    <property type="evidence" value="ECO:0007669"/>
    <property type="project" value="UniProtKB-UniRule"/>
</dbReference>
<evidence type="ECO:0000256" key="2">
    <source>
        <dbReference type="ARBA" id="ARBA00022741"/>
    </source>
</evidence>
<dbReference type="PANTHER" id="PTHR11609">
    <property type="entry name" value="PURINE BIOSYNTHESIS PROTEIN 6/7, PUR6/7"/>
    <property type="match status" value="1"/>
</dbReference>
<accession>A0AAU7DXF8</accession>
<dbReference type="GO" id="GO:0005524">
    <property type="term" value="F:ATP binding"/>
    <property type="evidence" value="ECO:0007669"/>
    <property type="project" value="UniProtKB-UniRule"/>
</dbReference>
<comment type="catalytic activity">
    <reaction evidence="5 6">
        <text>5-amino-1-(5-phospho-beta-D-ribosyl)imidazole + hydrogencarbonate + ATP = 5-carboxyamino-1-(5-phospho-D-ribosyl)imidazole + ADP + phosphate + 2 H(+)</text>
        <dbReference type="Rhea" id="RHEA:19317"/>
        <dbReference type="ChEBI" id="CHEBI:15378"/>
        <dbReference type="ChEBI" id="CHEBI:17544"/>
        <dbReference type="ChEBI" id="CHEBI:30616"/>
        <dbReference type="ChEBI" id="CHEBI:43474"/>
        <dbReference type="ChEBI" id="CHEBI:58730"/>
        <dbReference type="ChEBI" id="CHEBI:137981"/>
        <dbReference type="ChEBI" id="CHEBI:456216"/>
        <dbReference type="EC" id="6.3.4.18"/>
    </reaction>
</comment>
<feature type="binding site" evidence="5">
    <location>
        <position position="148"/>
    </location>
    <ligand>
        <name>ATP</name>
        <dbReference type="ChEBI" id="CHEBI:30616"/>
    </ligand>
</feature>
<evidence type="ECO:0000256" key="4">
    <source>
        <dbReference type="ARBA" id="ARBA00022840"/>
    </source>
</evidence>
<dbReference type="InterPro" id="IPR013815">
    <property type="entry name" value="ATP_grasp_subdomain_1"/>
</dbReference>
<dbReference type="PROSITE" id="PS50975">
    <property type="entry name" value="ATP_GRASP"/>
    <property type="match status" value="1"/>
</dbReference>
<evidence type="ECO:0000313" key="8">
    <source>
        <dbReference type="EMBL" id="XBH21960.1"/>
    </source>
</evidence>
<dbReference type="GO" id="GO:0034028">
    <property type="term" value="F:5-(carboxyamino)imidazole ribonucleotide synthase activity"/>
    <property type="evidence" value="ECO:0007669"/>
    <property type="project" value="UniProtKB-UniRule"/>
</dbReference>
<dbReference type="NCBIfam" id="NF004680">
    <property type="entry name" value="PRK06019.1-6"/>
    <property type="match status" value="1"/>
</dbReference>
<dbReference type="Pfam" id="PF22660">
    <property type="entry name" value="RS_preATP-grasp-like"/>
    <property type="match status" value="1"/>
</dbReference>
<gene>
    <name evidence="5 6" type="primary">purK</name>
    <name evidence="8" type="ORF">V5R04_01655</name>
</gene>
<comment type="caution">
    <text evidence="5">Lacks conserved residue(s) required for the propagation of feature annotation.</text>
</comment>
<dbReference type="Pfam" id="PF02222">
    <property type="entry name" value="ATP-grasp"/>
    <property type="match status" value="1"/>
</dbReference>
<dbReference type="Gene3D" id="3.30.1490.20">
    <property type="entry name" value="ATP-grasp fold, A domain"/>
    <property type="match status" value="1"/>
</dbReference>
<comment type="pathway">
    <text evidence="5 6">Purine metabolism; IMP biosynthesis via de novo pathway; 5-amino-1-(5-phospho-D-ribosyl)imidazole-4-carboxylate from 5-amino-1-(5-phospho-D-ribosyl)imidazole (N5-CAIR route): step 1/2.</text>
</comment>
<dbReference type="Pfam" id="PF17769">
    <property type="entry name" value="PurK_C"/>
    <property type="match status" value="1"/>
</dbReference>
<keyword evidence="1 5" id="KW-0436">Ligase</keyword>
<proteinExistence type="inferred from homology"/>
<keyword evidence="3 5" id="KW-0658">Purine biosynthesis</keyword>
<dbReference type="HAMAP" id="MF_01928">
    <property type="entry name" value="PurK"/>
    <property type="match status" value="1"/>
</dbReference>
<comment type="function">
    <text evidence="5">Catalyzes the ATP-dependent conversion of 5-aminoimidazole ribonucleotide (AIR) and HCO(3)(-) to N5-carboxyaminoimidazole ribonucleotide (N5-CAIR).</text>
</comment>
<reference evidence="8" key="1">
    <citation type="submission" date="2024-02" db="EMBL/GenBank/DDBJ databases">
        <title>Tomenella chthoni gen. nov. sp. nov., a member of the family Jonesiaceae isolated from bat guano.</title>
        <authorList>
            <person name="Miller S.L."/>
            <person name="King J."/>
            <person name="Sankaranarayanan K."/>
            <person name="Lawson P.A."/>
        </authorList>
    </citation>
    <scope>NUCLEOTIDE SEQUENCE</scope>
    <source>
        <strain evidence="8">BS-20</strain>
    </source>
</reference>
<dbReference type="NCBIfam" id="NF004679">
    <property type="entry name" value="PRK06019.1-5"/>
    <property type="match status" value="1"/>
</dbReference>
<feature type="binding site" evidence="5">
    <location>
        <begin position="185"/>
        <end position="188"/>
    </location>
    <ligand>
        <name>ATP</name>
        <dbReference type="ChEBI" id="CHEBI:30616"/>
    </ligand>
</feature>
<dbReference type="SUPFAM" id="SSF51246">
    <property type="entry name" value="Rudiment single hybrid motif"/>
    <property type="match status" value="1"/>
</dbReference>
<feature type="binding site" evidence="5">
    <location>
        <begin position="274"/>
        <end position="275"/>
    </location>
    <ligand>
        <name>ATP</name>
        <dbReference type="ChEBI" id="CHEBI:30616"/>
    </ligand>
</feature>
<comment type="similarity">
    <text evidence="5 6">Belongs to the PurK/PurT family.</text>
</comment>
<dbReference type="GO" id="GO:0005829">
    <property type="term" value="C:cytosol"/>
    <property type="evidence" value="ECO:0007669"/>
    <property type="project" value="TreeGrafter"/>
</dbReference>
<dbReference type="InterPro" id="IPR054350">
    <property type="entry name" value="PurT/PurK_preATP-grasp"/>
</dbReference>
<protein>
    <recommendedName>
        <fullName evidence="5 6">N5-carboxyaminoimidazole ribonucleotide synthase</fullName>
        <shortName evidence="5 6">N5-CAIR synthase</shortName>
        <ecNumber evidence="5 6">6.3.4.18</ecNumber>
    </recommendedName>
    <alternativeName>
        <fullName evidence="5 6">5-(carboxyamino)imidazole ribonucleotide synthetase</fullName>
    </alternativeName>
</protein>
<dbReference type="InterPro" id="IPR011761">
    <property type="entry name" value="ATP-grasp"/>
</dbReference>
<dbReference type="GO" id="GO:0004638">
    <property type="term" value="F:phosphoribosylaminoimidazole carboxylase activity"/>
    <property type="evidence" value="ECO:0007669"/>
    <property type="project" value="InterPro"/>
</dbReference>
<name>A0AAU7DXF8_9MICO</name>